<dbReference type="EMBL" id="SWJQ01000020">
    <property type="protein sequence ID" value="TRZ25904.1"/>
    <property type="molecule type" value="Genomic_DNA"/>
</dbReference>
<proteinExistence type="predicted"/>
<evidence type="ECO:0000313" key="1">
    <source>
        <dbReference type="EMBL" id="TRZ25904.1"/>
    </source>
</evidence>
<organism evidence="1 2">
    <name type="scientific">Zosterops borbonicus</name>
    <dbReference type="NCBI Taxonomy" id="364589"/>
    <lineage>
        <taxon>Eukaryota</taxon>
        <taxon>Metazoa</taxon>
        <taxon>Chordata</taxon>
        <taxon>Craniata</taxon>
        <taxon>Vertebrata</taxon>
        <taxon>Euteleostomi</taxon>
        <taxon>Archelosauria</taxon>
        <taxon>Archosauria</taxon>
        <taxon>Dinosauria</taxon>
        <taxon>Saurischia</taxon>
        <taxon>Theropoda</taxon>
        <taxon>Coelurosauria</taxon>
        <taxon>Aves</taxon>
        <taxon>Neognathae</taxon>
        <taxon>Neoaves</taxon>
        <taxon>Telluraves</taxon>
        <taxon>Australaves</taxon>
        <taxon>Passeriformes</taxon>
        <taxon>Sylvioidea</taxon>
        <taxon>Zosteropidae</taxon>
        <taxon>Zosterops</taxon>
    </lineage>
</organism>
<dbReference type="OrthoDB" id="7289984at2759"/>
<gene>
    <name evidence="1" type="ORF">HGM15179_001251</name>
</gene>
<comment type="caution">
    <text evidence="1">The sequence shown here is derived from an EMBL/GenBank/DDBJ whole genome shotgun (WGS) entry which is preliminary data.</text>
</comment>
<protein>
    <submittedName>
        <fullName evidence="1">Uncharacterized protein</fullName>
    </submittedName>
</protein>
<keyword evidence="2" id="KW-1185">Reference proteome</keyword>
<reference evidence="1" key="1">
    <citation type="submission" date="2019-04" db="EMBL/GenBank/DDBJ databases">
        <title>Genome assembly of Zosterops borbonicus 15179.</title>
        <authorList>
            <person name="Leroy T."/>
            <person name="Anselmetti Y."/>
            <person name="Tilak M.-K."/>
            <person name="Nabholz B."/>
        </authorList>
    </citation>
    <scope>NUCLEOTIDE SEQUENCE</scope>
    <source>
        <strain evidence="1">HGM_15179</strain>
        <tissue evidence="1">Muscle</tissue>
    </source>
</reference>
<sequence>MGEEGVSCSRAAVINISTKLGSIGLCLRVPEAPMYPYWASKAELCLFQDAHDMVTKLLVVELQGVKGLGSNFSPLPQPTCVETSDIRDKVLCKPEIF</sequence>
<evidence type="ECO:0000313" key="2">
    <source>
        <dbReference type="Proteomes" id="UP000796761"/>
    </source>
</evidence>
<accession>A0A8K1GUZ9</accession>
<dbReference type="Proteomes" id="UP000796761">
    <property type="component" value="Unassembled WGS sequence"/>
</dbReference>
<dbReference type="AlphaFoldDB" id="A0A8K1GUZ9"/>
<name>A0A8K1GUZ9_9PASS</name>